<keyword evidence="2" id="KW-1133">Transmembrane helix</keyword>
<dbReference type="EMBL" id="JAGMUU010000014">
    <property type="protein sequence ID" value="KAH7139589.1"/>
    <property type="molecule type" value="Genomic_DNA"/>
</dbReference>
<dbReference type="InterPro" id="IPR031348">
    <property type="entry name" value="PigL_N"/>
</dbReference>
<gene>
    <name evidence="4" type="ORF">B0J13DRAFT_638482</name>
</gene>
<dbReference type="OrthoDB" id="432483at2759"/>
<feature type="domain" description="Azaphilone pigments biosynthesis cluster protein L N-terminal" evidence="3">
    <location>
        <begin position="2"/>
        <end position="201"/>
    </location>
</feature>
<dbReference type="Pfam" id="PF17111">
    <property type="entry name" value="PigL_N"/>
    <property type="match status" value="1"/>
</dbReference>
<organism evidence="4 5">
    <name type="scientific">Dactylonectria estremocensis</name>
    <dbReference type="NCBI Taxonomy" id="1079267"/>
    <lineage>
        <taxon>Eukaryota</taxon>
        <taxon>Fungi</taxon>
        <taxon>Dikarya</taxon>
        <taxon>Ascomycota</taxon>
        <taxon>Pezizomycotina</taxon>
        <taxon>Sordariomycetes</taxon>
        <taxon>Hypocreomycetidae</taxon>
        <taxon>Hypocreales</taxon>
        <taxon>Nectriaceae</taxon>
        <taxon>Dactylonectria</taxon>
    </lineage>
</organism>
<dbReference type="AlphaFoldDB" id="A0A9P9EM47"/>
<feature type="coiled-coil region" evidence="1">
    <location>
        <begin position="183"/>
        <end position="220"/>
    </location>
</feature>
<name>A0A9P9EM47_9HYPO</name>
<keyword evidence="5" id="KW-1185">Reference proteome</keyword>
<comment type="caution">
    <text evidence="4">The sequence shown here is derived from an EMBL/GenBank/DDBJ whole genome shotgun (WGS) entry which is preliminary data.</text>
</comment>
<feature type="transmembrane region" description="Helical" evidence="2">
    <location>
        <begin position="6"/>
        <end position="26"/>
    </location>
</feature>
<evidence type="ECO:0000259" key="3">
    <source>
        <dbReference type="Pfam" id="PF17111"/>
    </source>
</evidence>
<accession>A0A9P9EM47</accession>
<evidence type="ECO:0000256" key="1">
    <source>
        <dbReference type="SAM" id="Coils"/>
    </source>
</evidence>
<keyword evidence="2" id="KW-0812">Transmembrane</keyword>
<dbReference type="Proteomes" id="UP000717696">
    <property type="component" value="Unassembled WGS sequence"/>
</dbReference>
<protein>
    <recommendedName>
        <fullName evidence="3">Azaphilone pigments biosynthesis cluster protein L N-terminal domain-containing protein</fullName>
    </recommendedName>
</protein>
<sequence length="260" mass="28704">MSDPLSIAASVIGIVGPTLHVLRILINDIKEIRDAPKNLRDLLGDLRLVGTALESIKSIQEEQWEILGRPTADLAIATIEKTIETLKEVDQDLEKYSQKEKISKLDRGVLGFWKKKDLEGMSAQLHTCQASITSLTSTATLEMVTVVSTSQDRINTSLTAVDQRLAEIERHLKEQHPVEAPLEPDAEDAAARAAREREELEAARQLLQGLLAQVKRVSEDAKKNRSSDRDYYNISFGNDNKGVQLGVNEGSMSGFRFGGA</sequence>
<proteinExistence type="predicted"/>
<keyword evidence="1" id="KW-0175">Coiled coil</keyword>
<reference evidence="4" key="1">
    <citation type="journal article" date="2021" name="Nat. Commun.">
        <title>Genetic determinants of endophytism in the Arabidopsis root mycobiome.</title>
        <authorList>
            <person name="Mesny F."/>
            <person name="Miyauchi S."/>
            <person name="Thiergart T."/>
            <person name="Pickel B."/>
            <person name="Atanasova L."/>
            <person name="Karlsson M."/>
            <person name="Huettel B."/>
            <person name="Barry K.W."/>
            <person name="Haridas S."/>
            <person name="Chen C."/>
            <person name="Bauer D."/>
            <person name="Andreopoulos W."/>
            <person name="Pangilinan J."/>
            <person name="LaButti K."/>
            <person name="Riley R."/>
            <person name="Lipzen A."/>
            <person name="Clum A."/>
            <person name="Drula E."/>
            <person name="Henrissat B."/>
            <person name="Kohler A."/>
            <person name="Grigoriev I.V."/>
            <person name="Martin F.M."/>
            <person name="Hacquard S."/>
        </authorList>
    </citation>
    <scope>NUCLEOTIDE SEQUENCE</scope>
    <source>
        <strain evidence="4">MPI-CAGE-AT-0021</strain>
    </source>
</reference>
<keyword evidence="2" id="KW-0472">Membrane</keyword>
<evidence type="ECO:0000256" key="2">
    <source>
        <dbReference type="SAM" id="Phobius"/>
    </source>
</evidence>
<evidence type="ECO:0000313" key="5">
    <source>
        <dbReference type="Proteomes" id="UP000717696"/>
    </source>
</evidence>
<evidence type="ECO:0000313" key="4">
    <source>
        <dbReference type="EMBL" id="KAH7139589.1"/>
    </source>
</evidence>